<evidence type="ECO:0000313" key="2">
    <source>
        <dbReference type="WBParaSite" id="SRDH1_47630.1"/>
    </source>
</evidence>
<proteinExistence type="predicted"/>
<protein>
    <submittedName>
        <fullName evidence="2">Uncharacterized protein</fullName>
    </submittedName>
</protein>
<organism evidence="1 2">
    <name type="scientific">Schistosoma rodhaini</name>
    <dbReference type="NCBI Taxonomy" id="6188"/>
    <lineage>
        <taxon>Eukaryota</taxon>
        <taxon>Metazoa</taxon>
        <taxon>Spiralia</taxon>
        <taxon>Lophotrochozoa</taxon>
        <taxon>Platyhelminthes</taxon>
        <taxon>Trematoda</taxon>
        <taxon>Digenea</taxon>
        <taxon>Strigeidida</taxon>
        <taxon>Schistosomatoidea</taxon>
        <taxon>Schistosomatidae</taxon>
        <taxon>Schistosoma</taxon>
    </lineage>
</organism>
<reference evidence="1" key="1">
    <citation type="submission" date="2022-06" db="EMBL/GenBank/DDBJ databases">
        <authorList>
            <person name="Berger JAMES D."/>
            <person name="Berger JAMES D."/>
        </authorList>
    </citation>
    <scope>NUCLEOTIDE SEQUENCE [LARGE SCALE GENOMIC DNA]</scope>
</reference>
<accession>A0AA85FEL9</accession>
<dbReference type="AlphaFoldDB" id="A0AA85FEL9"/>
<sequence length="101" mass="11646">MDSIKDREMFLYMKNRAYKNQSVYASSTQDTGFFNHLQIFVMTSTFAHIQIHACCSDNFLVIILWSTNQMSHGVRASNLTNTIVSRLIRLPSIKILRLLST</sequence>
<dbReference type="WBParaSite" id="SRDH1_47630.1">
    <property type="protein sequence ID" value="SRDH1_47630.1"/>
    <property type="gene ID" value="SRDH1_47630"/>
</dbReference>
<dbReference type="Proteomes" id="UP000050792">
    <property type="component" value="Unassembled WGS sequence"/>
</dbReference>
<evidence type="ECO:0000313" key="1">
    <source>
        <dbReference type="Proteomes" id="UP000050792"/>
    </source>
</evidence>
<name>A0AA85FEL9_9TREM</name>
<keyword evidence="1" id="KW-1185">Reference proteome</keyword>
<reference evidence="2" key="2">
    <citation type="submission" date="2023-11" db="UniProtKB">
        <authorList>
            <consortium name="WormBaseParasite"/>
        </authorList>
    </citation>
    <scope>IDENTIFICATION</scope>
</reference>